<sequence length="148" mass="16472">MTSRSLKRIYVAANINSVPPTHNQFTAAKRKLDTADQDEKSSKRTQFIHSPAPNLLLLQNMPAITYASPNYKPNFKLSASATANMANTPSPMMEDTVMEDDYTDEDEVLQTPSSMSFSEFIPHDMAPDLDQGGYTGSLELGWSEMYNV</sequence>
<dbReference type="EMBL" id="BAABUK010000038">
    <property type="protein sequence ID" value="GAA5817144.1"/>
    <property type="molecule type" value="Genomic_DNA"/>
</dbReference>
<evidence type="ECO:0000313" key="2">
    <source>
        <dbReference type="Proteomes" id="UP001473302"/>
    </source>
</evidence>
<organism evidence="1 2">
    <name type="scientific">Mucor flavus</name>
    <dbReference type="NCBI Taxonomy" id="439312"/>
    <lineage>
        <taxon>Eukaryota</taxon>
        <taxon>Fungi</taxon>
        <taxon>Fungi incertae sedis</taxon>
        <taxon>Mucoromycota</taxon>
        <taxon>Mucoromycotina</taxon>
        <taxon>Mucoromycetes</taxon>
        <taxon>Mucorales</taxon>
        <taxon>Mucorineae</taxon>
        <taxon>Mucoraceae</taxon>
        <taxon>Mucor</taxon>
    </lineage>
</organism>
<dbReference type="Proteomes" id="UP001473302">
    <property type="component" value="Unassembled WGS sequence"/>
</dbReference>
<keyword evidence="2" id="KW-1185">Reference proteome</keyword>
<comment type="caution">
    <text evidence="1">The sequence shown here is derived from an EMBL/GenBank/DDBJ whole genome shotgun (WGS) entry which is preliminary data.</text>
</comment>
<accession>A0ABP9ZDE3</accession>
<proteinExistence type="predicted"/>
<evidence type="ECO:0000313" key="1">
    <source>
        <dbReference type="EMBL" id="GAA5817144.1"/>
    </source>
</evidence>
<name>A0ABP9ZDE3_9FUNG</name>
<gene>
    <name evidence="1" type="ORF">MFLAVUS_010685</name>
</gene>
<protein>
    <submittedName>
        <fullName evidence="1">Uncharacterized protein</fullName>
    </submittedName>
</protein>
<reference evidence="1 2" key="1">
    <citation type="submission" date="2024-04" db="EMBL/GenBank/DDBJ databases">
        <title>genome sequences of Mucor flavus KT1a and Helicostylum pulchrum KT1b strains isolated from the surface of a dry-aged beef.</title>
        <authorList>
            <person name="Toyotome T."/>
            <person name="Hosono M."/>
            <person name="Torimaru M."/>
            <person name="Fukuda K."/>
            <person name="Mikami N."/>
        </authorList>
    </citation>
    <scope>NUCLEOTIDE SEQUENCE [LARGE SCALE GENOMIC DNA]</scope>
    <source>
        <strain evidence="1 2">KT1a</strain>
    </source>
</reference>